<evidence type="ECO:0000313" key="2">
    <source>
        <dbReference type="Proteomes" id="UP001417504"/>
    </source>
</evidence>
<protein>
    <submittedName>
        <fullName evidence="1">Uncharacterized protein</fullName>
    </submittedName>
</protein>
<reference evidence="1 2" key="1">
    <citation type="submission" date="2024-01" db="EMBL/GenBank/DDBJ databases">
        <title>Genome assemblies of Stephania.</title>
        <authorList>
            <person name="Yang L."/>
        </authorList>
    </citation>
    <scope>NUCLEOTIDE SEQUENCE [LARGE SCALE GENOMIC DNA]</scope>
    <source>
        <strain evidence="1">QJT</strain>
        <tissue evidence="1">Leaf</tissue>
    </source>
</reference>
<sequence length="62" mass="7186">MISMEIKPLISRLISSPYKNRSRTLCILPRELVGKEDERQRKIKRAFGGENMRGKRELVAGE</sequence>
<keyword evidence="2" id="KW-1185">Reference proteome</keyword>
<organism evidence="1 2">
    <name type="scientific">Stephania japonica</name>
    <dbReference type="NCBI Taxonomy" id="461633"/>
    <lineage>
        <taxon>Eukaryota</taxon>
        <taxon>Viridiplantae</taxon>
        <taxon>Streptophyta</taxon>
        <taxon>Embryophyta</taxon>
        <taxon>Tracheophyta</taxon>
        <taxon>Spermatophyta</taxon>
        <taxon>Magnoliopsida</taxon>
        <taxon>Ranunculales</taxon>
        <taxon>Menispermaceae</taxon>
        <taxon>Menispermoideae</taxon>
        <taxon>Cissampelideae</taxon>
        <taxon>Stephania</taxon>
    </lineage>
</organism>
<name>A0AAP0HZC1_9MAGN</name>
<proteinExistence type="predicted"/>
<evidence type="ECO:0000313" key="1">
    <source>
        <dbReference type="EMBL" id="KAK9102166.1"/>
    </source>
</evidence>
<gene>
    <name evidence="1" type="ORF">Sjap_019420</name>
</gene>
<dbReference type="Proteomes" id="UP001417504">
    <property type="component" value="Unassembled WGS sequence"/>
</dbReference>
<dbReference type="AlphaFoldDB" id="A0AAP0HZC1"/>
<dbReference type="EMBL" id="JBBNAE010000008">
    <property type="protein sequence ID" value="KAK9102166.1"/>
    <property type="molecule type" value="Genomic_DNA"/>
</dbReference>
<comment type="caution">
    <text evidence="1">The sequence shown here is derived from an EMBL/GenBank/DDBJ whole genome shotgun (WGS) entry which is preliminary data.</text>
</comment>
<accession>A0AAP0HZC1</accession>